<feature type="transmembrane region" description="Helical" evidence="5">
    <location>
        <begin position="140"/>
        <end position="161"/>
    </location>
</feature>
<dbReference type="PANTHER" id="PTHR10361:SF24">
    <property type="entry name" value="P3 PROTEIN"/>
    <property type="match status" value="1"/>
</dbReference>
<evidence type="ECO:0008006" key="8">
    <source>
        <dbReference type="Google" id="ProtNLM"/>
    </source>
</evidence>
<feature type="transmembrane region" description="Helical" evidence="5">
    <location>
        <begin position="72"/>
        <end position="93"/>
    </location>
</feature>
<keyword evidence="4 5" id="KW-0472">Membrane</keyword>
<evidence type="ECO:0000256" key="4">
    <source>
        <dbReference type="ARBA" id="ARBA00023136"/>
    </source>
</evidence>
<feature type="transmembrane region" description="Helical" evidence="5">
    <location>
        <begin position="206"/>
        <end position="227"/>
    </location>
</feature>
<dbReference type="InterPro" id="IPR004710">
    <property type="entry name" value="Bilac:Na_transpt"/>
</dbReference>
<organism evidence="6 7">
    <name type="scientific">Porphyromonas canoris</name>
    <dbReference type="NCBI Taxonomy" id="36875"/>
    <lineage>
        <taxon>Bacteria</taxon>
        <taxon>Pseudomonadati</taxon>
        <taxon>Bacteroidota</taxon>
        <taxon>Bacteroidia</taxon>
        <taxon>Bacteroidales</taxon>
        <taxon>Porphyromonadaceae</taxon>
        <taxon>Porphyromonas</taxon>
    </lineage>
</organism>
<dbReference type="InterPro" id="IPR002657">
    <property type="entry name" value="BilAc:Na_symport/Acr3"/>
</dbReference>
<comment type="subcellular location">
    <subcellularLocation>
        <location evidence="1">Membrane</location>
        <topology evidence="1">Multi-pass membrane protein</topology>
    </subcellularLocation>
</comment>
<proteinExistence type="predicted"/>
<sequence length="298" mass="32123">MSWSPEIVDVLISGAVALVMYGLGLSLSRQDYLSLVAKPKPVLVGLFGQMLALPLMMIGLMLLLPISPEYKIGFVILAACPGGSTSGLITFLLGGEVAMSLSLTVANSLLALATIPFLVNLAFLVFGHQEVYIEMPLAHSMAHIFLVTIVPVFLGGVTRKLIKQGREKLQRPLKIAMIIILSVVFAIKFFAGEHSGGAGILKDELLLLLPLSFGVNTLAFLIGLAVARLGNLNRKRSMTAAIEIAVQNSSLAMLITGTLLQNQEMLKPALVYAIISFWTTFIFAFLYKSRSASGFDLR</sequence>
<gene>
    <name evidence="6" type="ORF">HQ43_08560</name>
</gene>
<feature type="transmembrane region" description="Helical" evidence="5">
    <location>
        <begin position="6"/>
        <end position="23"/>
    </location>
</feature>
<dbReference type="InterPro" id="IPR038770">
    <property type="entry name" value="Na+/solute_symporter_sf"/>
</dbReference>
<reference evidence="6 7" key="1">
    <citation type="submission" date="2014-08" db="EMBL/GenBank/DDBJ databases">
        <title>Porphyromonas canoris strain:OH2762 Genome sequencing.</title>
        <authorList>
            <person name="Wallis C."/>
            <person name="Deusch O."/>
            <person name="O'Flynn C."/>
            <person name="Davis I."/>
            <person name="Jospin G."/>
            <person name="Darling A.E."/>
            <person name="Coil D.A."/>
            <person name="Alexiev A."/>
            <person name="Horsfall A."/>
            <person name="Kirkwood N."/>
            <person name="Harris S."/>
            <person name="Eisen J.A."/>
        </authorList>
    </citation>
    <scope>NUCLEOTIDE SEQUENCE [LARGE SCALE GENOMIC DNA]</scope>
    <source>
        <strain evidence="7">COT-108 OH2762</strain>
    </source>
</reference>
<dbReference type="Proteomes" id="UP000030101">
    <property type="component" value="Unassembled WGS sequence"/>
</dbReference>
<keyword evidence="7" id="KW-1185">Reference proteome</keyword>
<comment type="caution">
    <text evidence="6">The sequence shown here is derived from an EMBL/GenBank/DDBJ whole genome shotgun (WGS) entry which is preliminary data.</text>
</comment>
<feature type="transmembrane region" description="Helical" evidence="5">
    <location>
        <begin position="269"/>
        <end position="287"/>
    </location>
</feature>
<dbReference type="Gene3D" id="1.20.1530.20">
    <property type="match status" value="1"/>
</dbReference>
<evidence type="ECO:0000313" key="6">
    <source>
        <dbReference type="EMBL" id="KGN92082.1"/>
    </source>
</evidence>
<protein>
    <recommendedName>
        <fullName evidence="8">Bile acid:Na+ symporter, BASS family</fullName>
    </recommendedName>
</protein>
<dbReference type="PANTHER" id="PTHR10361">
    <property type="entry name" value="SODIUM-BILE ACID COTRANSPORTER"/>
    <property type="match status" value="1"/>
</dbReference>
<evidence type="ECO:0000256" key="2">
    <source>
        <dbReference type="ARBA" id="ARBA00022692"/>
    </source>
</evidence>
<evidence type="ECO:0000256" key="5">
    <source>
        <dbReference type="SAM" id="Phobius"/>
    </source>
</evidence>
<dbReference type="Pfam" id="PF01758">
    <property type="entry name" value="SBF"/>
    <property type="match status" value="1"/>
</dbReference>
<accession>A0ABR4XK73</accession>
<feature type="transmembrane region" description="Helical" evidence="5">
    <location>
        <begin position="105"/>
        <end position="128"/>
    </location>
</feature>
<dbReference type="RefSeq" id="WP_036791988.1">
    <property type="nucleotide sequence ID" value="NZ_JQZV01000013.1"/>
</dbReference>
<keyword evidence="2 5" id="KW-0812">Transmembrane</keyword>
<dbReference type="EMBL" id="JQZV01000013">
    <property type="protein sequence ID" value="KGN92082.1"/>
    <property type="molecule type" value="Genomic_DNA"/>
</dbReference>
<feature type="transmembrane region" description="Helical" evidence="5">
    <location>
        <begin position="43"/>
        <end position="66"/>
    </location>
</feature>
<name>A0ABR4XK73_9PORP</name>
<evidence type="ECO:0000256" key="1">
    <source>
        <dbReference type="ARBA" id="ARBA00004141"/>
    </source>
</evidence>
<evidence type="ECO:0000256" key="3">
    <source>
        <dbReference type="ARBA" id="ARBA00022989"/>
    </source>
</evidence>
<evidence type="ECO:0000313" key="7">
    <source>
        <dbReference type="Proteomes" id="UP000030101"/>
    </source>
</evidence>
<feature type="transmembrane region" description="Helical" evidence="5">
    <location>
        <begin position="173"/>
        <end position="191"/>
    </location>
</feature>
<keyword evidence="3 5" id="KW-1133">Transmembrane helix</keyword>